<keyword evidence="2" id="KW-1185">Reference proteome</keyword>
<gene>
    <name evidence="1" type="ORF">JI435_306740</name>
</gene>
<reference evidence="2" key="1">
    <citation type="journal article" date="2021" name="BMC Genomics">
        <title>Chromosome-level genome assembly and manually-curated proteome of model necrotroph Parastagonospora nodorum Sn15 reveals a genome-wide trove of candidate effector homologs, and redundancy of virulence-related functions within an accessory chromosome.</title>
        <authorList>
            <person name="Bertazzoni S."/>
            <person name="Jones D.A.B."/>
            <person name="Phan H.T."/>
            <person name="Tan K.-C."/>
            <person name="Hane J.K."/>
        </authorList>
    </citation>
    <scope>NUCLEOTIDE SEQUENCE [LARGE SCALE GENOMIC DNA]</scope>
    <source>
        <strain evidence="2">SN15 / ATCC MYA-4574 / FGSC 10173)</strain>
    </source>
</reference>
<evidence type="ECO:0000313" key="1">
    <source>
        <dbReference type="EMBL" id="QRC90284.1"/>
    </source>
</evidence>
<name>A0A7U2HU10_PHANO</name>
<dbReference type="VEuPathDB" id="FungiDB:JI435_306740"/>
<protein>
    <submittedName>
        <fullName evidence="1">Uncharacterized protein</fullName>
    </submittedName>
</protein>
<dbReference type="AlphaFoldDB" id="A0A7U2HU10"/>
<dbReference type="Proteomes" id="UP000663193">
    <property type="component" value="Chromosome 1"/>
</dbReference>
<proteinExistence type="predicted"/>
<sequence>MRVVCASQSHDRQRAASVALDAAALPQGLEGWQYDECNSDCRHALLMVNIQLRWHVIAPHHSPATGQVLKSHPVPSQGQHSAAQCRALVACQVNLFEALVIADRSYPPMLLETPQECKEGRRLTTQTRHVRKQEAA</sequence>
<evidence type="ECO:0000313" key="2">
    <source>
        <dbReference type="Proteomes" id="UP000663193"/>
    </source>
</evidence>
<organism evidence="1 2">
    <name type="scientific">Phaeosphaeria nodorum (strain SN15 / ATCC MYA-4574 / FGSC 10173)</name>
    <name type="common">Glume blotch fungus</name>
    <name type="synonym">Parastagonospora nodorum</name>
    <dbReference type="NCBI Taxonomy" id="321614"/>
    <lineage>
        <taxon>Eukaryota</taxon>
        <taxon>Fungi</taxon>
        <taxon>Dikarya</taxon>
        <taxon>Ascomycota</taxon>
        <taxon>Pezizomycotina</taxon>
        <taxon>Dothideomycetes</taxon>
        <taxon>Pleosporomycetidae</taxon>
        <taxon>Pleosporales</taxon>
        <taxon>Pleosporineae</taxon>
        <taxon>Phaeosphaeriaceae</taxon>
        <taxon>Parastagonospora</taxon>
    </lineage>
</organism>
<dbReference type="EMBL" id="CP069023">
    <property type="protein sequence ID" value="QRC90284.1"/>
    <property type="molecule type" value="Genomic_DNA"/>
</dbReference>
<accession>A0A7U2HU10</accession>